<name>A0AAE3VET6_9BACT</name>
<dbReference type="EC" id="3.1.21.3" evidence="2"/>
<dbReference type="EMBL" id="JAUSVL010000001">
    <property type="protein sequence ID" value="MDQ0288983.1"/>
    <property type="molecule type" value="Genomic_DNA"/>
</dbReference>
<dbReference type="SMART" id="SM01321">
    <property type="entry name" value="Y1_Tnp"/>
    <property type="match status" value="1"/>
</dbReference>
<dbReference type="InterPro" id="IPR002686">
    <property type="entry name" value="Transposase_17"/>
</dbReference>
<comment type="caution">
    <text evidence="2">The sequence shown here is derived from an EMBL/GenBank/DDBJ whole genome shotgun (WGS) entry which is preliminary data.</text>
</comment>
<dbReference type="GO" id="GO:0009035">
    <property type="term" value="F:type I site-specific deoxyribonuclease activity"/>
    <property type="evidence" value="ECO:0007669"/>
    <property type="project" value="UniProtKB-EC"/>
</dbReference>
<dbReference type="Gene3D" id="3.30.70.1290">
    <property type="entry name" value="Transposase IS200-like"/>
    <property type="match status" value="1"/>
</dbReference>
<sequence>MPRSEFNYLPDPFFGVYRHSDWQHLPHVHAYGAIYSCCFRLIDSMPQELLREWRLQLDDYMAAITSDECLGINRHTPRYDQDSVAVQYYLSAGAGECILREDRFAQVVWNSLWFRDNEEYYLHAVAIMPNHVHVIVEPADGIMLSNVTRNWKSYTAHEINKLRATPGKKVWLSESYDHIIRNEDEYRNQVNYVVRNPVSAGLHNWQWVWPIQELPAPTDDWPRMPDISWLPPDADDQA</sequence>
<dbReference type="PANTHER" id="PTHR36966:SF1">
    <property type="entry name" value="REP-ASSOCIATED TYROSINE TRANSPOSASE"/>
    <property type="match status" value="1"/>
</dbReference>
<evidence type="ECO:0000259" key="1">
    <source>
        <dbReference type="SMART" id="SM01321"/>
    </source>
</evidence>
<dbReference type="RefSeq" id="WP_307260325.1">
    <property type="nucleotide sequence ID" value="NZ_JAUSVL010000001.1"/>
</dbReference>
<evidence type="ECO:0000313" key="2">
    <source>
        <dbReference type="EMBL" id="MDQ0288983.1"/>
    </source>
</evidence>
<accession>A0AAE3VET6</accession>
<organism evidence="2 3">
    <name type="scientific">Oligosphaera ethanolica</name>
    <dbReference type="NCBI Taxonomy" id="760260"/>
    <lineage>
        <taxon>Bacteria</taxon>
        <taxon>Pseudomonadati</taxon>
        <taxon>Lentisphaerota</taxon>
        <taxon>Oligosphaeria</taxon>
        <taxon>Oligosphaerales</taxon>
        <taxon>Oligosphaeraceae</taxon>
        <taxon>Oligosphaera</taxon>
    </lineage>
</organism>
<dbReference type="GO" id="GO:0032259">
    <property type="term" value="P:methylation"/>
    <property type="evidence" value="ECO:0007669"/>
    <property type="project" value="UniProtKB-KW"/>
</dbReference>
<dbReference type="PANTHER" id="PTHR36966">
    <property type="entry name" value="REP-ASSOCIATED TYROSINE TRANSPOSASE"/>
    <property type="match status" value="1"/>
</dbReference>
<reference evidence="2" key="1">
    <citation type="submission" date="2023-07" db="EMBL/GenBank/DDBJ databases">
        <title>Genomic Encyclopedia of Type Strains, Phase IV (KMG-IV): sequencing the most valuable type-strain genomes for metagenomic binning, comparative biology and taxonomic classification.</title>
        <authorList>
            <person name="Goeker M."/>
        </authorList>
    </citation>
    <scope>NUCLEOTIDE SEQUENCE</scope>
    <source>
        <strain evidence="2">DSM 24202</strain>
    </source>
</reference>
<dbReference type="SUPFAM" id="SSF143422">
    <property type="entry name" value="Transposase IS200-like"/>
    <property type="match status" value="1"/>
</dbReference>
<dbReference type="InterPro" id="IPR052715">
    <property type="entry name" value="RAYT_transposase"/>
</dbReference>
<protein>
    <submittedName>
        <fullName evidence="2">Type I restriction enzyme R subunit/putative DNA methylase</fullName>
        <ecNumber evidence="2">3.1.21.3</ecNumber>
    </submittedName>
</protein>
<dbReference type="Pfam" id="PF01797">
    <property type="entry name" value="Y1_Tnp"/>
    <property type="match status" value="1"/>
</dbReference>
<dbReference type="GO" id="GO:0008168">
    <property type="term" value="F:methyltransferase activity"/>
    <property type="evidence" value="ECO:0007669"/>
    <property type="project" value="UniProtKB-KW"/>
</dbReference>
<keyword evidence="2" id="KW-0489">Methyltransferase</keyword>
<dbReference type="GO" id="GO:0006313">
    <property type="term" value="P:DNA transposition"/>
    <property type="evidence" value="ECO:0007669"/>
    <property type="project" value="InterPro"/>
</dbReference>
<dbReference type="GO" id="GO:0043565">
    <property type="term" value="F:sequence-specific DNA binding"/>
    <property type="evidence" value="ECO:0007669"/>
    <property type="project" value="TreeGrafter"/>
</dbReference>
<keyword evidence="3" id="KW-1185">Reference proteome</keyword>
<keyword evidence="2" id="KW-0808">Transferase</keyword>
<dbReference type="GO" id="GO:0004803">
    <property type="term" value="F:transposase activity"/>
    <property type="evidence" value="ECO:0007669"/>
    <property type="project" value="InterPro"/>
</dbReference>
<dbReference type="InterPro" id="IPR036515">
    <property type="entry name" value="Transposase_17_sf"/>
</dbReference>
<dbReference type="AlphaFoldDB" id="A0AAE3VET6"/>
<dbReference type="Proteomes" id="UP001238163">
    <property type="component" value="Unassembled WGS sequence"/>
</dbReference>
<gene>
    <name evidence="2" type="ORF">J3R75_001090</name>
</gene>
<feature type="domain" description="Transposase IS200-like" evidence="1">
    <location>
        <begin position="91"/>
        <end position="196"/>
    </location>
</feature>
<evidence type="ECO:0000313" key="3">
    <source>
        <dbReference type="Proteomes" id="UP001238163"/>
    </source>
</evidence>
<keyword evidence="2" id="KW-0378">Hydrolase</keyword>
<proteinExistence type="predicted"/>